<dbReference type="OrthoDB" id="653904at2759"/>
<keyword evidence="6" id="KW-1185">Reference proteome</keyword>
<dbReference type="GO" id="GO:0046982">
    <property type="term" value="F:protein heterodimerization activity"/>
    <property type="evidence" value="ECO:0007669"/>
    <property type="project" value="InterPro"/>
</dbReference>
<evidence type="ECO:0000256" key="3">
    <source>
        <dbReference type="SAM" id="MobiDB-lite"/>
    </source>
</evidence>
<dbReference type="AlphaFoldDB" id="A0A9D4U2V8"/>
<comment type="caution">
    <text evidence="5">The sequence shown here is derived from an EMBL/GenBank/DDBJ whole genome shotgun (WGS) entry which is preliminary data.</text>
</comment>
<gene>
    <name evidence="5" type="ORF">GOP47_0024853</name>
</gene>
<evidence type="ECO:0000313" key="5">
    <source>
        <dbReference type="EMBL" id="KAI5060433.1"/>
    </source>
</evidence>
<dbReference type="GO" id="GO:0016251">
    <property type="term" value="F:RNA polymerase II general transcription initiation factor activity"/>
    <property type="evidence" value="ECO:0007669"/>
    <property type="project" value="TreeGrafter"/>
</dbReference>
<proteinExistence type="predicted"/>
<dbReference type="InterPro" id="IPR003958">
    <property type="entry name" value="CBFA_NFYB_domain"/>
</dbReference>
<protein>
    <recommendedName>
        <fullName evidence="4">Transcription factor CBF/NF-Y/archaeal histone domain-containing protein</fullName>
    </recommendedName>
</protein>
<keyword evidence="2" id="KW-0539">Nucleus</keyword>
<dbReference type="GO" id="GO:0005634">
    <property type="term" value="C:nucleus"/>
    <property type="evidence" value="ECO:0007669"/>
    <property type="project" value="UniProtKB-SubCell"/>
</dbReference>
<dbReference type="Pfam" id="PF00808">
    <property type="entry name" value="CBFD_NFYB_HMF"/>
    <property type="match status" value="1"/>
</dbReference>
<feature type="domain" description="Transcription factor CBF/NF-Y/archaeal histone" evidence="4">
    <location>
        <begin position="1"/>
        <end position="60"/>
    </location>
</feature>
<dbReference type="GO" id="GO:0001046">
    <property type="term" value="F:core promoter sequence-specific DNA binding"/>
    <property type="evidence" value="ECO:0007669"/>
    <property type="project" value="TreeGrafter"/>
</dbReference>
<organism evidence="5 6">
    <name type="scientific">Adiantum capillus-veneris</name>
    <name type="common">Maidenhair fern</name>
    <dbReference type="NCBI Taxonomy" id="13818"/>
    <lineage>
        <taxon>Eukaryota</taxon>
        <taxon>Viridiplantae</taxon>
        <taxon>Streptophyta</taxon>
        <taxon>Embryophyta</taxon>
        <taxon>Tracheophyta</taxon>
        <taxon>Polypodiopsida</taxon>
        <taxon>Polypodiidae</taxon>
        <taxon>Polypodiales</taxon>
        <taxon>Pteridineae</taxon>
        <taxon>Pteridaceae</taxon>
        <taxon>Vittarioideae</taxon>
        <taxon>Adiantum</taxon>
    </lineage>
</organism>
<feature type="compositionally biased region" description="Basic and acidic residues" evidence="3">
    <location>
        <begin position="123"/>
        <end position="146"/>
    </location>
</feature>
<dbReference type="SUPFAM" id="SSF47113">
    <property type="entry name" value="Histone-fold"/>
    <property type="match status" value="1"/>
</dbReference>
<dbReference type="InterPro" id="IPR050568">
    <property type="entry name" value="Transcr_DNA_Rep_Reg"/>
</dbReference>
<feature type="region of interest" description="Disordered" evidence="3">
    <location>
        <begin position="79"/>
        <end position="146"/>
    </location>
</feature>
<reference evidence="5" key="1">
    <citation type="submission" date="2021-01" db="EMBL/GenBank/DDBJ databases">
        <title>Adiantum capillus-veneris genome.</title>
        <authorList>
            <person name="Fang Y."/>
            <person name="Liao Q."/>
        </authorList>
    </citation>
    <scope>NUCLEOTIDE SEQUENCE</scope>
    <source>
        <strain evidence="5">H3</strain>
        <tissue evidence="5">Leaf</tissue>
    </source>
</reference>
<dbReference type="PANTHER" id="PTHR10252">
    <property type="entry name" value="HISTONE-LIKE TRANSCRIPTION FACTOR CCAAT-RELATED"/>
    <property type="match status" value="1"/>
</dbReference>
<name>A0A9D4U2V8_ADICA</name>
<evidence type="ECO:0000259" key="4">
    <source>
        <dbReference type="Pfam" id="PF00808"/>
    </source>
</evidence>
<dbReference type="InterPro" id="IPR009072">
    <property type="entry name" value="Histone-fold"/>
</dbReference>
<dbReference type="PANTHER" id="PTHR10252:SF5">
    <property type="entry name" value="DR1-ASSOCIATED COREPRESSOR"/>
    <property type="match status" value="1"/>
</dbReference>
<evidence type="ECO:0000313" key="6">
    <source>
        <dbReference type="Proteomes" id="UP000886520"/>
    </source>
</evidence>
<dbReference type="Proteomes" id="UP000886520">
    <property type="component" value="Chromosome 24"/>
</dbReference>
<accession>A0A9D4U2V8</accession>
<dbReference type="EMBL" id="JABFUD020000024">
    <property type="protein sequence ID" value="KAI5060433.1"/>
    <property type="molecule type" value="Genomic_DNA"/>
</dbReference>
<evidence type="ECO:0000256" key="1">
    <source>
        <dbReference type="ARBA" id="ARBA00004123"/>
    </source>
</evidence>
<dbReference type="Gene3D" id="1.10.20.10">
    <property type="entry name" value="Histone, subunit A"/>
    <property type="match status" value="1"/>
</dbReference>
<feature type="non-terminal residue" evidence="5">
    <location>
        <position position="1"/>
    </location>
</feature>
<comment type="subcellular location">
    <subcellularLocation>
        <location evidence="1">Nucleus</location>
    </subcellularLocation>
</comment>
<evidence type="ECO:0000256" key="2">
    <source>
        <dbReference type="ARBA" id="ARBA00023242"/>
    </source>
</evidence>
<dbReference type="CDD" id="cd22906">
    <property type="entry name" value="HFD_DRAP1"/>
    <property type="match status" value="1"/>
</dbReference>
<sequence>ARIKKIMQADDEVGKIAMATPVLISKALELFLQDLCDRTYEITIKKGAKTISSHHLKECVCTIASFDFLKETVSSVPDLEVEAGGGSDTSRRRKPVEVDSGEGVIKRSRTDAFGGRGRGRGSNNERARNGETKSADKSSETNAHCPKDFDLNIELNENGEVAKTGKALEQDLQPLGMGLCLGHIQNVFQTEDDYDADDE</sequence>